<evidence type="ECO:0000256" key="2">
    <source>
        <dbReference type="SAM" id="SignalP"/>
    </source>
</evidence>
<sequence>MNKNQAGYRWKAAMAATLLLTVVGCGTVGQGASPASGGTSTPQTGKTESQPSQGIKLGSNGPITIDFWHIQASIYGDAIKEMVSEFNKEYEGKIIVKEVFQGSYDDLNKKVRAALQGGGLPAVSMAYESDTLEYMKAGRIVPLDEYINDPTYGVSKQDLDDIMPGVLARQRIPEYSGKTMSWPHGNSSMGVYYNMDLLKKAGFDKPPATWKEFETMALEITQKANVPALVMSNGNNGGSFRSWLRTYGIDPIALDQSGVNYNNPQAIELASMIKNLSDKKAIVLAQDTEQEFTNGRAAMEIGTTARTSSKLELVKDKFKWGITLIPQGGSKEKVTELYGGNQVLFKTTPEKQLAGWMFLKYFAASKAQSIYAAKTGYFPATKSAQNTDLLKKNYLDNPQKKQAFEEVFPYARIDVSTAARSKMDTSVGGALQGMMAGKMTPADAMKKAQDDAAKALKEYK</sequence>
<dbReference type="PANTHER" id="PTHR43649:SF12">
    <property type="entry name" value="DIACETYLCHITOBIOSE BINDING PROTEIN DASA"/>
    <property type="match status" value="1"/>
</dbReference>
<dbReference type="InterPro" id="IPR006059">
    <property type="entry name" value="SBP"/>
</dbReference>
<dbReference type="EMBL" id="JANQBD010000001">
    <property type="protein sequence ID" value="MCR8630058.1"/>
    <property type="molecule type" value="Genomic_DNA"/>
</dbReference>
<name>A0ABT1YCW3_9BACL</name>
<keyword evidence="2" id="KW-0732">Signal</keyword>
<comment type="caution">
    <text evidence="3">The sequence shown here is derived from an EMBL/GenBank/DDBJ whole genome shotgun (WGS) entry which is preliminary data.</text>
</comment>
<evidence type="ECO:0000313" key="3">
    <source>
        <dbReference type="EMBL" id="MCR8630058.1"/>
    </source>
</evidence>
<reference evidence="3 4" key="1">
    <citation type="submission" date="2022-08" db="EMBL/GenBank/DDBJ databases">
        <title>Paenibacillus endoradicis sp. nov., Paenibacillus radicibacter sp. nov and Paenibacillus pararadicis sp. nov., three cold-adapted plant growth-promoting bacteria isolated from root of Larix gmelinii in Great Khingan.</title>
        <authorList>
            <person name="Xue H."/>
        </authorList>
    </citation>
    <scope>NUCLEOTIDE SEQUENCE [LARGE SCALE GENOMIC DNA]</scope>
    <source>
        <strain evidence="3 4">N5-1-1-5</strain>
    </source>
</reference>
<dbReference type="Proteomes" id="UP001300012">
    <property type="component" value="Unassembled WGS sequence"/>
</dbReference>
<feature type="chain" id="PRO_5045763802" evidence="2">
    <location>
        <begin position="27"/>
        <end position="460"/>
    </location>
</feature>
<dbReference type="Pfam" id="PF13416">
    <property type="entry name" value="SBP_bac_8"/>
    <property type="match status" value="1"/>
</dbReference>
<dbReference type="PROSITE" id="PS51257">
    <property type="entry name" value="PROKAR_LIPOPROTEIN"/>
    <property type="match status" value="1"/>
</dbReference>
<evidence type="ECO:0000256" key="1">
    <source>
        <dbReference type="SAM" id="MobiDB-lite"/>
    </source>
</evidence>
<dbReference type="CDD" id="cd14748">
    <property type="entry name" value="PBP2_UgpB"/>
    <property type="match status" value="1"/>
</dbReference>
<dbReference type="SUPFAM" id="SSF53850">
    <property type="entry name" value="Periplasmic binding protein-like II"/>
    <property type="match status" value="1"/>
</dbReference>
<dbReference type="InterPro" id="IPR050490">
    <property type="entry name" value="Bact_solute-bd_prot1"/>
</dbReference>
<protein>
    <submittedName>
        <fullName evidence="3">ABC transporter substrate-binding protein</fullName>
    </submittedName>
</protein>
<organism evidence="3 4">
    <name type="scientific">Paenibacillus radicis</name>
    <name type="common">ex Xue et al. 2023</name>
    <dbReference type="NCBI Taxonomy" id="2972489"/>
    <lineage>
        <taxon>Bacteria</taxon>
        <taxon>Bacillati</taxon>
        <taxon>Bacillota</taxon>
        <taxon>Bacilli</taxon>
        <taxon>Bacillales</taxon>
        <taxon>Paenibacillaceae</taxon>
        <taxon>Paenibacillus</taxon>
    </lineage>
</organism>
<evidence type="ECO:0000313" key="4">
    <source>
        <dbReference type="Proteomes" id="UP001300012"/>
    </source>
</evidence>
<dbReference type="RefSeq" id="WP_258211660.1">
    <property type="nucleotide sequence ID" value="NZ_JANQBD010000001.1"/>
</dbReference>
<gene>
    <name evidence="3" type="ORF">NV381_02470</name>
</gene>
<dbReference type="PANTHER" id="PTHR43649">
    <property type="entry name" value="ARABINOSE-BINDING PROTEIN-RELATED"/>
    <property type="match status" value="1"/>
</dbReference>
<feature type="compositionally biased region" description="Polar residues" evidence="1">
    <location>
        <begin position="36"/>
        <end position="53"/>
    </location>
</feature>
<feature type="region of interest" description="Disordered" evidence="1">
    <location>
        <begin position="31"/>
        <end position="55"/>
    </location>
</feature>
<dbReference type="Gene3D" id="3.40.190.10">
    <property type="entry name" value="Periplasmic binding protein-like II"/>
    <property type="match status" value="2"/>
</dbReference>
<feature type="signal peptide" evidence="2">
    <location>
        <begin position="1"/>
        <end position="26"/>
    </location>
</feature>
<accession>A0ABT1YCW3</accession>
<proteinExistence type="predicted"/>
<keyword evidence="4" id="KW-1185">Reference proteome</keyword>